<dbReference type="AlphaFoldDB" id="A0A2I1CQR3"/>
<keyword evidence="1" id="KW-0472">Membrane</keyword>
<dbReference type="Proteomes" id="UP000234254">
    <property type="component" value="Unassembled WGS sequence"/>
</dbReference>
<dbReference type="RefSeq" id="XP_024688551.1">
    <property type="nucleotide sequence ID" value="XM_024842159.1"/>
</dbReference>
<feature type="transmembrane region" description="Helical" evidence="1">
    <location>
        <begin position="31"/>
        <end position="49"/>
    </location>
</feature>
<dbReference type="EMBL" id="MSFM01000017">
    <property type="protein sequence ID" value="PKX99956.1"/>
    <property type="molecule type" value="Genomic_DNA"/>
</dbReference>
<name>A0A2I1CQR3_ASPC2</name>
<evidence type="ECO:0000256" key="1">
    <source>
        <dbReference type="SAM" id="Phobius"/>
    </source>
</evidence>
<evidence type="ECO:0000313" key="2">
    <source>
        <dbReference type="EMBL" id="PKX99956.1"/>
    </source>
</evidence>
<accession>A0A2I1CQR3</accession>
<reference evidence="2" key="1">
    <citation type="submission" date="2016-12" db="EMBL/GenBank/DDBJ databases">
        <title>The genomes of Aspergillus section Nigri reveals drivers in fungal speciation.</title>
        <authorList>
            <consortium name="DOE Joint Genome Institute"/>
            <person name="Vesth T.C."/>
            <person name="Nybo J."/>
            <person name="Theobald S."/>
            <person name="Brandl J."/>
            <person name="Frisvad J.C."/>
            <person name="Nielsen K.F."/>
            <person name="Lyhne E.K."/>
            <person name="Kogle M.E."/>
            <person name="Kuo A."/>
            <person name="Riley R."/>
            <person name="Clum A."/>
            <person name="Nolan M."/>
            <person name="Lipzen A."/>
            <person name="Salamov A."/>
            <person name="Henrissat B."/>
            <person name="Wiebenga A."/>
            <person name="De vries R.P."/>
            <person name="Grigoriev I.V."/>
            <person name="Mortensen U.H."/>
            <person name="Andersen M.R."/>
            <person name="Baker S.E."/>
        </authorList>
    </citation>
    <scope>NUCLEOTIDE SEQUENCE</scope>
    <source>
        <strain evidence="2">IBT 28561</strain>
    </source>
</reference>
<dbReference type="GeneID" id="36549688"/>
<evidence type="ECO:0000313" key="3">
    <source>
        <dbReference type="Proteomes" id="UP000234254"/>
    </source>
</evidence>
<gene>
    <name evidence="2" type="ORF">P168DRAFT_81883</name>
</gene>
<comment type="caution">
    <text evidence="2">The sequence shown here is derived from an EMBL/GenBank/DDBJ whole genome shotgun (WGS) entry which is preliminary data.</text>
</comment>
<organism evidence="2 3">
    <name type="scientific">Aspergillus campestris (strain IBT 28561)</name>
    <dbReference type="NCBI Taxonomy" id="1392248"/>
    <lineage>
        <taxon>Eukaryota</taxon>
        <taxon>Fungi</taxon>
        <taxon>Dikarya</taxon>
        <taxon>Ascomycota</taxon>
        <taxon>Pezizomycotina</taxon>
        <taxon>Eurotiomycetes</taxon>
        <taxon>Eurotiomycetidae</taxon>
        <taxon>Eurotiales</taxon>
        <taxon>Aspergillaceae</taxon>
        <taxon>Aspergillus</taxon>
        <taxon>Aspergillus subgen. Circumdati</taxon>
    </lineage>
</organism>
<keyword evidence="3" id="KW-1185">Reference proteome</keyword>
<sequence>MQTSHGNSTEAHDDRPASDMKCLYGVLRSRWMILNMDFVYCFISTYVIVGLS</sequence>
<keyword evidence="1" id="KW-0812">Transmembrane</keyword>
<proteinExistence type="predicted"/>
<keyword evidence="1" id="KW-1133">Transmembrane helix</keyword>
<dbReference type="VEuPathDB" id="FungiDB:P168DRAFT_81883"/>
<protein>
    <submittedName>
        <fullName evidence="2">Uncharacterized protein</fullName>
    </submittedName>
</protein>